<evidence type="ECO:0000313" key="2">
    <source>
        <dbReference type="Proteomes" id="UP000240572"/>
    </source>
</evidence>
<gene>
    <name evidence="1" type="ORF">B0I18_103249</name>
</gene>
<name>A0A2P8D645_9BACT</name>
<dbReference type="EMBL" id="PYGD01000003">
    <property type="protein sequence ID" value="PSK92672.1"/>
    <property type="molecule type" value="Genomic_DNA"/>
</dbReference>
<evidence type="ECO:0000313" key="1">
    <source>
        <dbReference type="EMBL" id="PSK92672.1"/>
    </source>
</evidence>
<evidence type="ECO:0008006" key="3">
    <source>
        <dbReference type="Google" id="ProtNLM"/>
    </source>
</evidence>
<sequence length="327" mass="37990">MRMNFNDKLANFFSKFSLVLGDKPTRKLIYLYADYIELVSLFSNDNFVSASDILDRFKDEGLLQRSKEDSEQASLNDEDERFVDSIYRLLIERSQLFETDYPFIVEGIDKIKLKPVATISSRQKIYLYLLIASSLNIFKDFQPELTKEFEILSAAVLRNFLPAHAVVKSFGKTSDYNGSAVEKIKALAQDLKVSLDEHAFGEISERGNQEKGLDLIGWIPFSDNVPNFLAILVQCACGKDWNKKLHETSRYNNYMRFHRLNPVHSMFIPYSLISFAKKSMARNDEINERLIFERKRILNYTLDVVFFDDLDSKQLIDQCIKFEEDIV</sequence>
<protein>
    <recommendedName>
        <fullName evidence="3">Restriction endonuclease</fullName>
    </recommendedName>
</protein>
<comment type="caution">
    <text evidence="1">The sequence shown here is derived from an EMBL/GenBank/DDBJ whole genome shotgun (WGS) entry which is preliminary data.</text>
</comment>
<dbReference type="Proteomes" id="UP000240572">
    <property type="component" value="Unassembled WGS sequence"/>
</dbReference>
<proteinExistence type="predicted"/>
<organism evidence="1 2">
    <name type="scientific">Taibaiella chishuiensis</name>
    <dbReference type="NCBI Taxonomy" id="1434707"/>
    <lineage>
        <taxon>Bacteria</taxon>
        <taxon>Pseudomonadati</taxon>
        <taxon>Bacteroidota</taxon>
        <taxon>Chitinophagia</taxon>
        <taxon>Chitinophagales</taxon>
        <taxon>Chitinophagaceae</taxon>
        <taxon>Taibaiella</taxon>
    </lineage>
</organism>
<accession>A0A2P8D645</accession>
<reference evidence="1 2" key="1">
    <citation type="submission" date="2018-03" db="EMBL/GenBank/DDBJ databases">
        <title>Genomic Encyclopedia of Type Strains, Phase III (KMG-III): the genomes of soil and plant-associated and newly described type strains.</title>
        <authorList>
            <person name="Whitman W."/>
        </authorList>
    </citation>
    <scope>NUCLEOTIDE SEQUENCE [LARGE SCALE GENOMIC DNA]</scope>
    <source>
        <strain evidence="1 2">CGMCC 1.12700</strain>
    </source>
</reference>
<keyword evidence="2" id="KW-1185">Reference proteome</keyword>
<dbReference type="AlphaFoldDB" id="A0A2P8D645"/>